<dbReference type="Gene3D" id="3.30.70.3330">
    <property type="match status" value="1"/>
</dbReference>
<dbReference type="CDD" id="cd08950">
    <property type="entry name" value="KR_fFAS_SDR_c_like"/>
    <property type="match status" value="1"/>
</dbReference>
<keyword evidence="9" id="KW-0808">Transferase</keyword>
<dbReference type="GO" id="GO:0006633">
    <property type="term" value="P:fatty acid biosynthetic process"/>
    <property type="evidence" value="ECO:0007669"/>
    <property type="project" value="UniProtKB-KW"/>
</dbReference>
<evidence type="ECO:0000256" key="17">
    <source>
        <dbReference type="ARBA" id="ARBA00023027"/>
    </source>
</evidence>
<dbReference type="Pfam" id="PF17951">
    <property type="entry name" value="FAS_meander"/>
    <property type="match status" value="1"/>
</dbReference>
<dbReference type="PRINTS" id="PR01483">
    <property type="entry name" value="FASYNTHASE"/>
</dbReference>
<dbReference type="Pfam" id="PF01575">
    <property type="entry name" value="MaoC_dehydratas"/>
    <property type="match status" value="1"/>
</dbReference>
<evidence type="ECO:0000256" key="15">
    <source>
        <dbReference type="ARBA" id="ARBA00023002"/>
    </source>
</evidence>
<dbReference type="PANTHER" id="PTHR10982:SF21">
    <property type="entry name" value="FATTY ACID SYNTHASE SUBUNIT BETA"/>
    <property type="match status" value="1"/>
</dbReference>
<dbReference type="EC" id="2.3.1.41" evidence="4"/>
<dbReference type="InterPro" id="IPR041099">
    <property type="entry name" value="FAS1_N"/>
</dbReference>
<feature type="domain" description="Carrier" evidence="26">
    <location>
        <begin position="2286"/>
        <end position="2364"/>
    </location>
</feature>
<dbReference type="Gene3D" id="3.40.50.720">
    <property type="entry name" value="NAD(P)-binding Rossmann-like Domain"/>
    <property type="match status" value="1"/>
</dbReference>
<dbReference type="Proteomes" id="UP000027195">
    <property type="component" value="Unassembled WGS sequence"/>
</dbReference>
<dbReference type="Pfam" id="PF16073">
    <property type="entry name" value="SAT"/>
    <property type="match status" value="1"/>
</dbReference>
<dbReference type="InterPro" id="IPR014031">
    <property type="entry name" value="Ketoacyl_synth_C"/>
</dbReference>
<dbReference type="SUPFAM" id="SSF52151">
    <property type="entry name" value="FabD/lysophospholipase-like"/>
    <property type="match status" value="2"/>
</dbReference>
<keyword evidence="12" id="KW-0276">Fatty acid metabolism</keyword>
<accession>A0A067MFU3</accession>
<dbReference type="InterPro" id="IPR018201">
    <property type="entry name" value="Ketoacyl_synth_AS"/>
</dbReference>
<dbReference type="FunFam" id="3.40.366.10:FF:000003">
    <property type="entry name" value="Fatty acid synthase subunit beta dehydratase"/>
    <property type="match status" value="1"/>
</dbReference>
<evidence type="ECO:0000313" key="28">
    <source>
        <dbReference type="EMBL" id="KDQ13585.1"/>
    </source>
</evidence>
<keyword evidence="15" id="KW-0560">Oxidoreductase</keyword>
<dbReference type="InterPro" id="IPR041550">
    <property type="entry name" value="FASI_helical"/>
</dbReference>
<dbReference type="PROSITE" id="PS52004">
    <property type="entry name" value="KS3_2"/>
    <property type="match status" value="1"/>
</dbReference>
<keyword evidence="11" id="KW-0378">Hydrolase</keyword>
<dbReference type="InterPro" id="IPR003965">
    <property type="entry name" value="Fatty_acid_synthase"/>
</dbReference>
<comment type="similarity">
    <text evidence="1">Belongs to the thiolase-like superfamily. Fungal fatty acid synthetase subunit alpha family.</text>
</comment>
<dbReference type="InterPro" id="IPR016039">
    <property type="entry name" value="Thiolase-like"/>
</dbReference>
<dbReference type="Gene3D" id="1.20.1050.120">
    <property type="match status" value="1"/>
</dbReference>
<evidence type="ECO:0000256" key="11">
    <source>
        <dbReference type="ARBA" id="ARBA00022801"/>
    </source>
</evidence>
<evidence type="ECO:0000256" key="22">
    <source>
        <dbReference type="ARBA" id="ARBA00033756"/>
    </source>
</evidence>
<dbReference type="InterPro" id="IPR004568">
    <property type="entry name" value="Ppantetheine-prot_Trfase_dom"/>
</dbReference>
<dbReference type="GO" id="GO:0004318">
    <property type="term" value="F:enoyl-[acyl-carrier-protein] reductase (NADH) activity"/>
    <property type="evidence" value="ECO:0007669"/>
    <property type="project" value="InterPro"/>
</dbReference>
<dbReference type="GO" id="GO:0005835">
    <property type="term" value="C:fatty acid synthase complex"/>
    <property type="evidence" value="ECO:0007669"/>
    <property type="project" value="InterPro"/>
</dbReference>
<comment type="subunit">
    <text evidence="22">[Alpha(6)beta(6)] hexamers of two multifunctional subunits (alpha and beta).</text>
</comment>
<dbReference type="STRING" id="930990.A0A067MFU3"/>
<evidence type="ECO:0000256" key="4">
    <source>
        <dbReference type="ARBA" id="ARBA00013191"/>
    </source>
</evidence>
<keyword evidence="20" id="KW-0456">Lyase</keyword>
<evidence type="ECO:0000313" key="29">
    <source>
        <dbReference type="Proteomes" id="UP000027195"/>
    </source>
</evidence>
<dbReference type="HAMAP" id="MF_00101">
    <property type="entry name" value="AcpS"/>
    <property type="match status" value="1"/>
</dbReference>
<keyword evidence="14" id="KW-0521">NADP</keyword>
<dbReference type="NCBIfam" id="TIGR00556">
    <property type="entry name" value="pantethn_trn"/>
    <property type="match status" value="1"/>
</dbReference>
<dbReference type="InParanoid" id="A0A067MFU3"/>
<evidence type="ECO:0000256" key="23">
    <source>
        <dbReference type="ARBA" id="ARBA00048237"/>
    </source>
</evidence>
<dbReference type="InterPro" id="IPR047224">
    <property type="entry name" value="FAS_alpha_su_C"/>
</dbReference>
<dbReference type="FunFam" id="3.90.25.70:FF:000001">
    <property type="entry name" value="Fatty acid synthase subunit alpha"/>
    <property type="match status" value="1"/>
</dbReference>
<evidence type="ECO:0000256" key="14">
    <source>
        <dbReference type="ARBA" id="ARBA00022857"/>
    </source>
</evidence>
<evidence type="ECO:0000256" key="16">
    <source>
        <dbReference type="ARBA" id="ARBA00023026"/>
    </source>
</evidence>
<evidence type="ECO:0000256" key="20">
    <source>
        <dbReference type="ARBA" id="ARBA00023239"/>
    </source>
</evidence>
<dbReference type="PANTHER" id="PTHR10982">
    <property type="entry name" value="MALONYL COA-ACYL CARRIER PROTEIN TRANSACYLASE"/>
    <property type="match status" value="1"/>
</dbReference>
<dbReference type="FunFam" id="3.90.470.20:FF:000005">
    <property type="entry name" value="Fatty acid synthase alpha subunit FasA"/>
    <property type="match status" value="1"/>
</dbReference>
<dbReference type="Gene3D" id="3.30.70.2490">
    <property type="match status" value="1"/>
</dbReference>
<dbReference type="InterPro" id="IPR037143">
    <property type="entry name" value="4-PPantetheinyl_Trfase_dom_sf"/>
</dbReference>
<evidence type="ECO:0000256" key="18">
    <source>
        <dbReference type="ARBA" id="ARBA00023098"/>
    </source>
</evidence>
<dbReference type="GO" id="GO:0019171">
    <property type="term" value="F:(3R)-hydroxyacyl-[acyl-carrier-protein] dehydratase activity"/>
    <property type="evidence" value="ECO:0007669"/>
    <property type="project" value="InterPro"/>
</dbReference>
<dbReference type="Pfam" id="PF00698">
    <property type="entry name" value="Acyl_transf_1"/>
    <property type="match status" value="1"/>
</dbReference>
<dbReference type="Gene3D" id="3.40.366.10">
    <property type="entry name" value="Malonyl-Coenzyme A Acyl Carrier Protein, domain 2"/>
    <property type="match status" value="3"/>
</dbReference>
<evidence type="ECO:0000256" key="3">
    <source>
        <dbReference type="ARBA" id="ARBA00012948"/>
    </source>
</evidence>
<dbReference type="Gene3D" id="3.10.129.10">
    <property type="entry name" value="Hotdog Thioesterase"/>
    <property type="match status" value="1"/>
</dbReference>
<dbReference type="EC" id="2.3.1.86" evidence="2"/>
<gene>
    <name evidence="28" type="ORF">BOTBODRAFT_33593</name>
</gene>
<dbReference type="SMART" id="SM00827">
    <property type="entry name" value="PKS_AT"/>
    <property type="match status" value="1"/>
</dbReference>
<dbReference type="Gene3D" id="2.40.128.700">
    <property type="match status" value="1"/>
</dbReference>
<dbReference type="EC" id="1.1.1.100" evidence="3"/>
<evidence type="ECO:0000256" key="6">
    <source>
        <dbReference type="ARBA" id="ARBA00022450"/>
    </source>
</evidence>
<dbReference type="Gene3D" id="1.20.930.70">
    <property type="match status" value="1"/>
</dbReference>
<comment type="catalytic activity">
    <reaction evidence="23">
        <text>acetyl-CoA + n malonyl-CoA + 2n NADPH + 4n H(+) = a long-chain-acyl-CoA + n CoA + n CO2 + 2n NADP(+).</text>
        <dbReference type="EC" id="2.3.1.86"/>
    </reaction>
</comment>
<dbReference type="OrthoDB" id="4251012at2759"/>
<sequence>MVAPNVVPLDIPIDASPSAGKAEDAKKRKLVIEVGPTRIAIPVPAQPSVWIPAGLIRDDFVVAQRAKDAPVVLDEENPDAKRHARIQLHAAFFTFLARAITVLAAKTSAAGSDSAKVHASEAIAKEDYVALLVYAVKHFTKTYLESSDAHTLAAELEAAARKDFLTSYYAAISTLESEVKDVPRGPPSALLTAASKGEASMYAVFGGQGTNEVYFDELQSLYDIYKPYVHDFIADAASELAAFADEASEENHHFYTYGLDVLSWLEGTETRPPLEYLATVPLSLPLIGLTQLTQYLVACRVSACDPGVMRSYIGGATGHSQGIVSAVAIAASSDFAEYTTNVKKALKWLFYCGLRGQEAFPTIAVESSIVHNCIEGGEGTPSPMLAVTGLTLAQLEKHVKATNTHLPETSHIQISLYNGSKAFVVTGAPRALFGLVTGLRKIRAPTGLDQSKVPFSQRKTVFNMRFLVVGVPYHSTYLSDVTDKVFKDLGGEELWVPSQLQIPVYHTSDGADLSKLSGSLTRSLCDQICTLPIHWSKATNFPDTATHAVDFGPGGSSGIGGLTARNLEGRGVRVIVIGEKGKRGTEFWDSQKLLKEACWSDKWTPKLVKTKDGKVCIDTPFSRLLGKAPIMVAGMTPTTVKAGFVSAVLDAGYHVELAGGGHYNAAAVRAKVAEILPQVPKGVGLTLNALYINQRQFGFQFPLWQELKREGFPIEGFCVAAGVPSTEKAAEIIESLRSAGIKHVSFKPGSIDGIRQVVNIAAANPDFPIILQWTGGRAGGHHSCEDFHEPILQTYRAIRQHSNISLVAGSGFGGADDVWPYISGAWSVEKFGVQPMPFDGVLFASRVMVAKEAHTSDSVKDLIVAARGVDDDKWETTYSNDTSGILTVRSELGEPIHKIATRGVKLWKEFDDSVFKLPKEKRAAWLEQNRDSVISKLNKDFAKPWFGWKKGDKVVTDIGEMTYEEVTLRMVRLMFVSKESRWIDRSLRNLVGDWLRRVEERFAGVNGNATKPSILQSFSSLDDPAPFIETFFETYNEATGQLLASEDKAYFLTIVQRPGQKPVPFIPILDASFEVWFKKDSLWAAEDIEAVFDQDPQRVCILQGPVAAKHATVANEPIKELLGNIESGLVKKLLDTYYGGDESRVPEIDYLGAEPSVESQLGITKFLGSPSSKDLATYQLSTDLPPKNQWLEGLAGPKLGWLRAFLTSLNVVQGNNYVENPIRRIFAPRPNQRVEIRYENGDPVSISLFGAARSHGTPDPDFKAVEAAFDSANNQISLQMWEDCENSTESLTLEFIYRPDMGYAPIHEVVAGRNERIKAFYWKLWFGEESTLPALSTEQAFTGPVIPPNSLTGGETGTVTIPVRHYNIHVEAATKAAEFEVDVEMVEWFCSVIGNHNEKFKKTPIDPNVKAPMGFAIVAGWQAIIQAIFPSSIDGDLLKLVHLSNEFKVVKGAVPLRVGDLCKTEAHIVSIVNSESGKTVKVKGTIYRDELPVMEVVSAFLYRGQFSDYENTFNIIDEDEYVVEIKDKADVAVLNSKEWFEWDNDSKPLTAGTSLIFQLQTRETFLNKSTFASIKVTGDVSVRNQLKELVKVGRVEHEYGRSHGNPVMAYLKRHGEPQGLPVLFENPYTLTSAEIPSVFTAPPSNEPYSKVSGDFNPIHVNPYFSDLASLPGTITHGMWSSAATRRYVEDVAAQGEPDRVHYFKASFAGMVLPMDQLQVKLQHIGMNDGNMVIRVETFNQHGEKVLDGMAEVAQPPTVYVFTGQGSQEPGMGMELYASSPAARKVWDKADEHLLAVYGFSIVDIVKNNPKEKTIHFGGQKGEDIRQRYMAMSYDTMDKNGHVKTLPLFADIDLRTAKYTFSHPNGLLFATQFAQIALVVTEKAAFEDMRAKGFVRKDCAFAGHSLGEYSALASIADVLPISSLVDVVFYRGITMQRAVERDAQNRSNYAMCAVNPSRISKTFNDAALREVVDAIGRHSDALLEIVNFNVEGQQYVCAGELITLQTLTNVLNYLKKQSVDIHKLTEQLGVPKVKEMLEAIIEQSYDAAVKQRAEEGFIKLERGFATIPLPGLDVPFHSRYLWAGVMPFRAYLSQKINPAHLNPDMLIGKYVPNLIAEPFEVSLEYAQKIYDQTSSPRLGKIVRNWERDHWGTKEQRQTLAYTILVELLAYQFASPVRWIETQDLLFTKYQFERFIEIGPGPTLTGMATRTLKAKYETSDDFLGRTRVILCHAKHSKEIYYQFEDAPESEAQPSGDATPSSAPAVAVAAPVAIPAPVAPGGSAAAVADEPIKALDTLRVIIAQKLKKKVEEVPLQKTIKDLVGGKSTLQNEILGDLQLEFTSAPEKAEELPLDELGAALGSGYSGALGKYTTGLISRLIGGKMPGGFNISAIKSHLSKAWGLGPQRSDGVLLLAATLEPAKRLGSEGEAKAWLDTVVAAYAQQTGISLSAGGGSASGGGASGGAVINSEEFLKFQAQQEVFAAQQVELYMRYLNRDSRHGARAYDSEKATTAALQSKLDDIAKEHGDTYIQGIQPIFDPLKARHFNSSWNWARQDSLLMYYDIIFGRLTTVDREITSRCIAIMNRADPALVEYMQFYIDRCLPERGETYKLAKEFGQKLIDNCKEVLGSAPVYKDVTFPTAPKTEVSEKGDIVYSEVVREGVRKLETYVEEMATGNTVTGSVDIQKVQANVLKLWNAVKSRPEISQDQKDRIKDLYDGVVRSLRQGPELRVPRVVVGRSRRPSSQFTRPRLSGFVPASVDDGQIPLLHLKRKVGTSWEYSSNLTSVYLDVLTEIATSGTTFKDKNALLTGVGKGSIGVEILKGLLSGGANVVVTTSRFSRATVEYYQKIFHRFGSRGSGLTVVPFNQGSRQDVEALIDYIYGTLNMDLDYVLPFAALPENGREIDGLDDRSELAHRIMLTNLLRLLGAVKTKKASQKIVTRPTQVILPLSPNHGLFGNDGLYSESKIALETLFQRWNSESWGEYLGLAGAVIGWTRGTGLMSATNIVAQRVESHGVRTFSAKEMAFNILGLMHPLLFSIAQVEPIWADLNGGMDRLPNLAEITTEIRLDLNQTADIRRAVTRDNAADHKIIHGAEAERFSQAVSVSPRANFKYAFPKLGTSESLNDLAALRGLIDLEKVIVITGFAEVGPWGSSRTRWEMEARGEFTIEGCIEMAWMMGYIKHFDGKLKSGALYVGWVDAKSGEPVDDKDIKGKYEKDILAHAGIRLIEPELFKGYDPKKKVFHQEIELNHDLEPIETDEAEAKKFKHEHGEKCDIWAQESGAWFVKFKRGARVLMPKAFAFNRLVAGQIPTGWDAGRYGIPADIIAQTDRTALWALVCASEALIMSGINDPYELYKFVHPSEVGTSLGSGMGGMESLAAMFKDRREEKSVQNDILQETFINTVAGWVNLLLLSSSGPVKIPVGACATALQSLEIACDTILSGKAKVMIAGGFDDFSEEGSYEFANMKATTNAETEFAMGREPNEFSRPTTSTRAGFMESQGTGVQVIMSAKTALEMGATIRGIVAFTSTSTDKAGRSIPAPGRGALTVAREVTPKNRLPILDIAYRSRQLKFRREQISQWIQNEQSLLKDELDLRADSSEEEKNAFMQERVTLIEEDAARQEKDAMATFGMLEGSDPRIAPLRRALAVWGLTADDIGVISIHGTSTKANDLNESHVYNDIFTSIQRTPGNAVPVIAQKNLTGHPKGSAAAWQILGLCQTLDSGIIPGNRNADNIDPELRKFEYLMYPSKAIHTDGLRAGLLTSFGFGQVGGSALILHPRYLLGAISPAEYAVYKSRNRERELASYKTMSEMMINNSLVKIKEHPPYSLELEQPVLLNPLARASLDKTGHYSFSKLPTKPELDLGNVKAVSSLLAENHSAAGVGVDQELISSVPSWNPTFVERNYTDAETAYCRSQPNPAASFAARWAGKEAVFKSLGVSSRGAGAAMREIEILPDESGVPQVKLHGNAKSSAASRNITKVHISLSHSDTVAIAFAQASV</sequence>
<keyword evidence="8" id="KW-0597">Phosphoprotein</keyword>
<dbReference type="Gene3D" id="3.20.20.70">
    <property type="entry name" value="Aldolase class I"/>
    <property type="match status" value="2"/>
</dbReference>
<dbReference type="GO" id="GO:0008897">
    <property type="term" value="F:holo-[acyl-carrier-protein] synthase activity"/>
    <property type="evidence" value="ECO:0007669"/>
    <property type="project" value="InterPro"/>
</dbReference>
<feature type="domain" description="Ketosynthase family 3 (KS3)" evidence="27">
    <location>
        <begin position="3215"/>
        <end position="3776"/>
    </location>
</feature>
<dbReference type="Gene3D" id="6.10.140.1410">
    <property type="match status" value="1"/>
</dbReference>
<dbReference type="Gene3D" id="3.30.1120.100">
    <property type="match status" value="1"/>
</dbReference>
<dbReference type="Pfam" id="PF22622">
    <property type="entry name" value="MFE-2_hydrat-2_N"/>
    <property type="match status" value="1"/>
</dbReference>
<dbReference type="InterPro" id="IPR040899">
    <property type="entry name" value="Fas_alpha_ACP"/>
</dbReference>
<dbReference type="SUPFAM" id="SSF56214">
    <property type="entry name" value="4'-phosphopantetheinyl transferase"/>
    <property type="match status" value="1"/>
</dbReference>
<dbReference type="InterPro" id="IPR020841">
    <property type="entry name" value="PKS_Beta-ketoAc_synthase_dom"/>
</dbReference>
<keyword evidence="18" id="KW-0443">Lipid metabolism</keyword>
<dbReference type="InterPro" id="IPR009081">
    <property type="entry name" value="PP-bd_ACP"/>
</dbReference>
<reference evidence="29" key="1">
    <citation type="journal article" date="2014" name="Proc. Natl. Acad. Sci. U.S.A.">
        <title>Extensive sampling of basidiomycete genomes demonstrates inadequacy of the white-rot/brown-rot paradigm for wood decay fungi.</title>
        <authorList>
            <person name="Riley R."/>
            <person name="Salamov A.A."/>
            <person name="Brown D.W."/>
            <person name="Nagy L.G."/>
            <person name="Floudas D."/>
            <person name="Held B.W."/>
            <person name="Levasseur A."/>
            <person name="Lombard V."/>
            <person name="Morin E."/>
            <person name="Otillar R."/>
            <person name="Lindquist E.A."/>
            <person name="Sun H."/>
            <person name="LaButti K.M."/>
            <person name="Schmutz J."/>
            <person name="Jabbour D."/>
            <person name="Luo H."/>
            <person name="Baker S.E."/>
            <person name="Pisabarro A.G."/>
            <person name="Walton J.D."/>
            <person name="Blanchette R.A."/>
            <person name="Henrissat B."/>
            <person name="Martin F."/>
            <person name="Cullen D."/>
            <person name="Hibbett D.S."/>
            <person name="Grigoriev I.V."/>
        </authorList>
    </citation>
    <scope>NUCLEOTIDE SEQUENCE [LARGE SCALE GENOMIC DNA]</scope>
    <source>
        <strain evidence="29">FD-172 SS1</strain>
    </source>
</reference>
<keyword evidence="16" id="KW-0843">Virulence</keyword>
<dbReference type="SUPFAM" id="SSF54637">
    <property type="entry name" value="Thioesterase/thiol ester dehydrase-isomerase"/>
    <property type="match status" value="2"/>
</dbReference>
<comment type="catalytic activity">
    <reaction evidence="25">
        <text>a fatty acyl-[ACP] + malonyl-[ACP] + H(+) = a 3-oxoacyl-[ACP] + holo-[ACP] + CO2</text>
        <dbReference type="Rhea" id="RHEA:22836"/>
        <dbReference type="Rhea" id="RHEA-COMP:9623"/>
        <dbReference type="Rhea" id="RHEA-COMP:9685"/>
        <dbReference type="Rhea" id="RHEA-COMP:9916"/>
        <dbReference type="Rhea" id="RHEA-COMP:14125"/>
        <dbReference type="ChEBI" id="CHEBI:15378"/>
        <dbReference type="ChEBI" id="CHEBI:16526"/>
        <dbReference type="ChEBI" id="CHEBI:64479"/>
        <dbReference type="ChEBI" id="CHEBI:78449"/>
        <dbReference type="ChEBI" id="CHEBI:78776"/>
        <dbReference type="ChEBI" id="CHEBI:138651"/>
        <dbReference type="EC" id="2.3.1.41"/>
    </reaction>
</comment>
<keyword evidence="17" id="KW-0520">NAD</keyword>
<dbReference type="Gene3D" id="3.40.47.10">
    <property type="match status" value="1"/>
</dbReference>
<evidence type="ECO:0000256" key="19">
    <source>
        <dbReference type="ARBA" id="ARBA00023160"/>
    </source>
</evidence>
<dbReference type="InterPro" id="IPR050830">
    <property type="entry name" value="Fungal_FAS"/>
</dbReference>
<dbReference type="PROSITE" id="PS00606">
    <property type="entry name" value="KS3_1"/>
    <property type="match status" value="1"/>
</dbReference>
<evidence type="ECO:0000256" key="25">
    <source>
        <dbReference type="ARBA" id="ARBA00049541"/>
    </source>
</evidence>
<dbReference type="InterPro" id="IPR002539">
    <property type="entry name" value="MaoC-like_dom"/>
</dbReference>
<dbReference type="InterPro" id="IPR054357">
    <property type="entry name" value="MFE-2_N"/>
</dbReference>
<dbReference type="FunCoup" id="A0A067MFU3">
    <property type="interactions" value="38"/>
</dbReference>
<evidence type="ECO:0000256" key="2">
    <source>
        <dbReference type="ARBA" id="ARBA00012878"/>
    </source>
</evidence>
<keyword evidence="13" id="KW-0460">Magnesium</keyword>
<dbReference type="SUPFAM" id="SSF51412">
    <property type="entry name" value="Inosine monophosphate dehydrogenase (IMPDH)"/>
    <property type="match status" value="1"/>
</dbReference>
<dbReference type="InterPro" id="IPR029069">
    <property type="entry name" value="HotDog_dom_sf"/>
</dbReference>
<protein>
    <recommendedName>
        <fullName evidence="5">Fatty acid synthase subunit alpha</fullName>
        <ecNumber evidence="3">1.1.1.100</ecNumber>
        <ecNumber evidence="4">2.3.1.41</ecNumber>
        <ecNumber evidence="2">2.3.1.86</ecNumber>
    </recommendedName>
</protein>
<comment type="catalytic activity">
    <reaction evidence="24">
        <text>a (3R)-hydroxyacyl-[ACP] + NADP(+) = a 3-oxoacyl-[ACP] + NADPH + H(+)</text>
        <dbReference type="Rhea" id="RHEA:17397"/>
        <dbReference type="Rhea" id="RHEA-COMP:9916"/>
        <dbReference type="Rhea" id="RHEA-COMP:9945"/>
        <dbReference type="ChEBI" id="CHEBI:15378"/>
        <dbReference type="ChEBI" id="CHEBI:57783"/>
        <dbReference type="ChEBI" id="CHEBI:58349"/>
        <dbReference type="ChEBI" id="CHEBI:78776"/>
        <dbReference type="ChEBI" id="CHEBI:78827"/>
        <dbReference type="EC" id="1.1.1.100"/>
    </reaction>
</comment>
<dbReference type="InterPro" id="IPR036291">
    <property type="entry name" value="NAD(P)-bd_dom_sf"/>
</dbReference>
<evidence type="ECO:0000256" key="21">
    <source>
        <dbReference type="ARBA" id="ARBA00023268"/>
    </source>
</evidence>
<dbReference type="GO" id="GO:0004321">
    <property type="term" value="F:fatty-acyl-CoA synthase activity"/>
    <property type="evidence" value="ECO:0007669"/>
    <property type="project" value="UniProtKB-EC"/>
</dbReference>
<dbReference type="InterPro" id="IPR032088">
    <property type="entry name" value="SAT"/>
</dbReference>
<dbReference type="Gene3D" id="6.10.60.10">
    <property type="match status" value="1"/>
</dbReference>
<dbReference type="InterPro" id="IPR014043">
    <property type="entry name" value="Acyl_transferase_dom"/>
</dbReference>
<dbReference type="Pfam" id="PF17828">
    <property type="entry name" value="FAS_N"/>
    <property type="match status" value="1"/>
</dbReference>
<dbReference type="InterPro" id="IPR016035">
    <property type="entry name" value="Acyl_Trfase/lysoPLipase"/>
</dbReference>
<dbReference type="FunFam" id="1.20.930.70:FF:000001">
    <property type="entry name" value="Fatty acid synthase beta subunit dehydratase"/>
    <property type="match status" value="1"/>
</dbReference>
<dbReference type="FunFam" id="3.30.70.3330:FF:000001">
    <property type="entry name" value="Fatty acid synthase subunit beta dehydratase"/>
    <property type="match status" value="1"/>
</dbReference>
<dbReference type="InterPro" id="IPR001227">
    <property type="entry name" value="Ac_transferase_dom_sf"/>
</dbReference>
<evidence type="ECO:0000256" key="5">
    <source>
        <dbReference type="ARBA" id="ARBA00014008"/>
    </source>
</evidence>
<dbReference type="Pfam" id="PF08354">
    <property type="entry name" value="Fas1-AflB-like_hel"/>
    <property type="match status" value="1"/>
</dbReference>
<dbReference type="InterPro" id="IPR013785">
    <property type="entry name" value="Aldolase_TIM"/>
</dbReference>
<dbReference type="Gene3D" id="3.90.470.20">
    <property type="entry name" value="4'-phosphopantetheinyl transferase domain"/>
    <property type="match status" value="1"/>
</dbReference>
<dbReference type="GO" id="GO:0016787">
    <property type="term" value="F:hydrolase activity"/>
    <property type="evidence" value="ECO:0007669"/>
    <property type="project" value="UniProtKB-KW"/>
</dbReference>
<evidence type="ECO:0000259" key="27">
    <source>
        <dbReference type="PROSITE" id="PS52004"/>
    </source>
</evidence>
<keyword evidence="19" id="KW-0275">Fatty acid biosynthesis</keyword>
<dbReference type="Gene3D" id="6.10.250.1930">
    <property type="match status" value="1"/>
</dbReference>
<dbReference type="SUPFAM" id="SSF51735">
    <property type="entry name" value="NAD(P)-binding Rossmann-fold domains"/>
    <property type="match status" value="1"/>
</dbReference>
<keyword evidence="10" id="KW-0479">Metal-binding</keyword>
<dbReference type="CDD" id="cd00828">
    <property type="entry name" value="elong_cond_enzymes"/>
    <property type="match status" value="1"/>
</dbReference>
<dbReference type="FunFam" id="3.20.20.70:FF:000078">
    <property type="entry name" value="Fatty acid synthase beta subunit dehydratase"/>
    <property type="match status" value="1"/>
</dbReference>
<evidence type="ECO:0000256" key="7">
    <source>
        <dbReference type="ARBA" id="ARBA00022516"/>
    </source>
</evidence>
<dbReference type="InterPro" id="IPR008278">
    <property type="entry name" value="4-PPantetheinyl_Trfase_dom"/>
</dbReference>
<keyword evidence="7" id="KW-0444">Lipid biosynthesis</keyword>
<evidence type="ECO:0000256" key="24">
    <source>
        <dbReference type="ARBA" id="ARBA00048508"/>
    </source>
</evidence>
<dbReference type="PROSITE" id="PS50075">
    <property type="entry name" value="CARRIER"/>
    <property type="match status" value="1"/>
</dbReference>
<dbReference type="FunFam" id="3.40.366.10:FF:000006">
    <property type="entry name" value="Fatty acid synthase beta subunit dehydratase"/>
    <property type="match status" value="1"/>
</dbReference>
<evidence type="ECO:0000259" key="26">
    <source>
        <dbReference type="PROSITE" id="PS50075"/>
    </source>
</evidence>
<dbReference type="Pfam" id="PF22235">
    <property type="entry name" value="FAS1_thioest_ins"/>
    <property type="match status" value="1"/>
</dbReference>
<dbReference type="Gene3D" id="6.10.140.1400">
    <property type="match status" value="1"/>
</dbReference>
<dbReference type="Pfam" id="PF00109">
    <property type="entry name" value="ketoacyl-synt"/>
    <property type="match status" value="1"/>
</dbReference>
<evidence type="ECO:0000256" key="9">
    <source>
        <dbReference type="ARBA" id="ARBA00022679"/>
    </source>
</evidence>
<dbReference type="Gene3D" id="6.20.240.10">
    <property type="match status" value="1"/>
</dbReference>
<dbReference type="GO" id="GO:0004312">
    <property type="term" value="F:fatty acid synthase activity"/>
    <property type="evidence" value="ECO:0007669"/>
    <property type="project" value="InterPro"/>
</dbReference>
<dbReference type="InterPro" id="IPR013565">
    <property type="entry name" value="Fas1/AflB-like_central"/>
</dbReference>
<evidence type="ECO:0000256" key="8">
    <source>
        <dbReference type="ARBA" id="ARBA00022553"/>
    </source>
</evidence>
<dbReference type="FunFam" id="3.30.70.2490:FF:000001">
    <property type="entry name" value="Fatty acid synthase subunit alpha"/>
    <property type="match status" value="1"/>
</dbReference>
<dbReference type="InterPro" id="IPR040883">
    <property type="entry name" value="FAS_meander"/>
</dbReference>
<evidence type="ECO:0000256" key="1">
    <source>
        <dbReference type="ARBA" id="ARBA00007485"/>
    </source>
</evidence>
<dbReference type="EMBL" id="KL198043">
    <property type="protein sequence ID" value="KDQ13585.1"/>
    <property type="molecule type" value="Genomic_DNA"/>
</dbReference>
<dbReference type="Pfam" id="PF01648">
    <property type="entry name" value="ACPS"/>
    <property type="match status" value="1"/>
</dbReference>
<evidence type="ECO:0000256" key="13">
    <source>
        <dbReference type="ARBA" id="ARBA00022842"/>
    </source>
</evidence>
<dbReference type="GO" id="GO:0004315">
    <property type="term" value="F:3-oxoacyl-[acyl-carrier-protein] synthase activity"/>
    <property type="evidence" value="ECO:0007669"/>
    <property type="project" value="UniProtKB-EC"/>
</dbReference>
<evidence type="ECO:0000256" key="12">
    <source>
        <dbReference type="ARBA" id="ARBA00022832"/>
    </source>
</evidence>
<dbReference type="GO" id="GO:0000287">
    <property type="term" value="F:magnesium ion binding"/>
    <property type="evidence" value="ECO:0007669"/>
    <property type="project" value="InterPro"/>
</dbReference>
<dbReference type="Pfam" id="PF02801">
    <property type="entry name" value="Ketoacyl-synt_C"/>
    <property type="match status" value="1"/>
</dbReference>
<organism evidence="28 29">
    <name type="scientific">Botryobasidium botryosum (strain FD-172 SS1)</name>
    <dbReference type="NCBI Taxonomy" id="930990"/>
    <lineage>
        <taxon>Eukaryota</taxon>
        <taxon>Fungi</taxon>
        <taxon>Dikarya</taxon>
        <taxon>Basidiomycota</taxon>
        <taxon>Agaricomycotina</taxon>
        <taxon>Agaricomycetes</taxon>
        <taxon>Cantharellales</taxon>
        <taxon>Botryobasidiaceae</taxon>
        <taxon>Botryobasidium</taxon>
    </lineage>
</organism>
<dbReference type="Gene3D" id="3.90.25.70">
    <property type="match status" value="1"/>
</dbReference>
<keyword evidence="29" id="KW-1185">Reference proteome</keyword>
<name>A0A067MFU3_BOTB1</name>
<dbReference type="SUPFAM" id="SSF53901">
    <property type="entry name" value="Thiolase-like"/>
    <property type="match status" value="2"/>
</dbReference>
<keyword evidence="21" id="KW-0511">Multifunctional enzyme</keyword>
<dbReference type="Pfam" id="PF18314">
    <property type="entry name" value="FAS_I_H"/>
    <property type="match status" value="1"/>
</dbReference>
<evidence type="ECO:0000256" key="10">
    <source>
        <dbReference type="ARBA" id="ARBA00022723"/>
    </source>
</evidence>
<dbReference type="Pfam" id="PF18325">
    <property type="entry name" value="Fas_alpha_ACP"/>
    <property type="match status" value="1"/>
</dbReference>
<dbReference type="HOGENOM" id="CLU_000114_2_0_1"/>
<dbReference type="InterPro" id="IPR002582">
    <property type="entry name" value="ACPS"/>
</dbReference>
<dbReference type="InterPro" id="IPR014030">
    <property type="entry name" value="Ketoacyl_synth_N"/>
</dbReference>
<dbReference type="GO" id="GO:0004316">
    <property type="term" value="F:3-oxoacyl-[acyl-carrier-protein] reductase (NADPH) activity"/>
    <property type="evidence" value="ECO:0007669"/>
    <property type="project" value="UniProtKB-EC"/>
</dbReference>
<dbReference type="CDD" id="cd03447">
    <property type="entry name" value="FAS_MaoC"/>
    <property type="match status" value="1"/>
</dbReference>
<proteinExistence type="inferred from homology"/>
<keyword evidence="6" id="KW-0596">Phosphopantetheine</keyword>